<reference evidence="7 8" key="1">
    <citation type="submission" date="2024-01" db="EMBL/GenBank/DDBJ databases">
        <authorList>
            <person name="Waweru B."/>
        </authorList>
    </citation>
    <scope>NUCLEOTIDE SEQUENCE [LARGE SCALE GENOMIC DNA]</scope>
</reference>
<evidence type="ECO:0000256" key="4">
    <source>
        <dbReference type="PROSITE-ProRule" id="PRU00221"/>
    </source>
</evidence>
<organism evidence="7 8">
    <name type="scientific">Dovyalis caffra</name>
    <dbReference type="NCBI Taxonomy" id="77055"/>
    <lineage>
        <taxon>Eukaryota</taxon>
        <taxon>Viridiplantae</taxon>
        <taxon>Streptophyta</taxon>
        <taxon>Embryophyta</taxon>
        <taxon>Tracheophyta</taxon>
        <taxon>Spermatophyta</taxon>
        <taxon>Magnoliopsida</taxon>
        <taxon>eudicotyledons</taxon>
        <taxon>Gunneridae</taxon>
        <taxon>Pentapetalae</taxon>
        <taxon>rosids</taxon>
        <taxon>fabids</taxon>
        <taxon>Malpighiales</taxon>
        <taxon>Salicaceae</taxon>
        <taxon>Flacourtieae</taxon>
        <taxon>Dovyalis</taxon>
    </lineage>
</organism>
<dbReference type="PROSITE" id="PS50103">
    <property type="entry name" value="ZF_C3H1"/>
    <property type="match status" value="1"/>
</dbReference>
<feature type="zinc finger region" description="C3H1-type" evidence="5">
    <location>
        <begin position="57"/>
        <end position="85"/>
    </location>
</feature>
<dbReference type="InterPro" id="IPR000571">
    <property type="entry name" value="Znf_CCCH"/>
</dbReference>
<name>A0AAV1RIM0_9ROSI</name>
<dbReference type="SMART" id="SM00320">
    <property type="entry name" value="WD40"/>
    <property type="match status" value="6"/>
</dbReference>
<dbReference type="InterPro" id="IPR036855">
    <property type="entry name" value="Znf_CCCH_sf"/>
</dbReference>
<dbReference type="Pfam" id="PF00642">
    <property type="entry name" value="zf-CCCH"/>
    <property type="match status" value="1"/>
</dbReference>
<dbReference type="GO" id="GO:0008270">
    <property type="term" value="F:zinc ion binding"/>
    <property type="evidence" value="ECO:0007669"/>
    <property type="project" value="UniProtKB-KW"/>
</dbReference>
<dbReference type="InterPro" id="IPR036322">
    <property type="entry name" value="WD40_repeat_dom_sf"/>
</dbReference>
<evidence type="ECO:0000256" key="5">
    <source>
        <dbReference type="PROSITE-ProRule" id="PRU00723"/>
    </source>
</evidence>
<dbReference type="SUPFAM" id="SSF50978">
    <property type="entry name" value="WD40 repeat-like"/>
    <property type="match status" value="1"/>
</dbReference>
<dbReference type="EMBL" id="CAWUPB010001009">
    <property type="protein sequence ID" value="CAK7336585.1"/>
    <property type="molecule type" value="Genomic_DNA"/>
</dbReference>
<keyword evidence="2 5" id="KW-0863">Zinc-finger</keyword>
<keyword evidence="3 5" id="KW-0862">Zinc</keyword>
<protein>
    <recommendedName>
        <fullName evidence="6">C3H1-type domain-containing protein</fullName>
    </recommendedName>
</protein>
<proteinExistence type="predicted"/>
<sequence>MLRSIKSSQNQIINAICSLYNKWGWDEDGPLDTHYKRSRPPFNNNFSRNPSRKRPGELEQRVCKYWMVNGECPYGDCCKFLHSWYRTSSTSGDGCFFMLARLDGHKKVVCGIALPTWSDKLFNWSRDGTVRIWDCHSGKCNRVINLGAEVGCLSSEGTWVFIGLPNLVKVWNLNREIINDFSLEGPVGQVYALAVHNDLLFAGAANGDILVWKGCFEANPFKLVATIKAHKQAVVCLRVDAGAYRLYSGSMDNTVNALDLETFQCKQTMKGHNGVVMSLFTWQHFLLTCSLDQTMKVWAMKDGGYLELVHTHEEKHGILDVFGMQDAQGKPVLFCSCNDNCVRLYELDSFAERGRILAKKEVREIQIGPGGLFFTGDAIGMVTVWNWLAERSQEAS</sequence>
<evidence type="ECO:0000256" key="2">
    <source>
        <dbReference type="ARBA" id="ARBA00022771"/>
    </source>
</evidence>
<evidence type="ECO:0000256" key="1">
    <source>
        <dbReference type="ARBA" id="ARBA00022723"/>
    </source>
</evidence>
<dbReference type="Gene3D" id="2.130.10.10">
    <property type="entry name" value="YVTN repeat-like/Quinoprotein amine dehydrogenase"/>
    <property type="match status" value="1"/>
</dbReference>
<gene>
    <name evidence="7" type="ORF">DCAF_LOCUS11595</name>
</gene>
<accession>A0AAV1RIM0</accession>
<dbReference type="InterPro" id="IPR044715">
    <property type="entry name" value="WDR86-like"/>
</dbReference>
<dbReference type="SUPFAM" id="SSF90229">
    <property type="entry name" value="CCCH zinc finger"/>
    <property type="match status" value="1"/>
</dbReference>
<evidence type="ECO:0000313" key="7">
    <source>
        <dbReference type="EMBL" id="CAK7336585.1"/>
    </source>
</evidence>
<dbReference type="AlphaFoldDB" id="A0AAV1RIM0"/>
<evidence type="ECO:0000313" key="8">
    <source>
        <dbReference type="Proteomes" id="UP001314170"/>
    </source>
</evidence>
<keyword evidence="1 5" id="KW-0479">Metal-binding</keyword>
<dbReference type="InterPro" id="IPR001680">
    <property type="entry name" value="WD40_rpt"/>
</dbReference>
<dbReference type="PROSITE" id="PS50294">
    <property type="entry name" value="WD_REPEATS_REGION"/>
    <property type="match status" value="1"/>
</dbReference>
<dbReference type="InterPro" id="IPR015943">
    <property type="entry name" value="WD40/YVTN_repeat-like_dom_sf"/>
</dbReference>
<dbReference type="Proteomes" id="UP001314170">
    <property type="component" value="Unassembled WGS sequence"/>
</dbReference>
<dbReference type="PANTHER" id="PTHR44489:SF14">
    <property type="entry name" value="ZINC FINGER CCCH DOMAIN-CONTAINING PROTEIN 59-RELATED"/>
    <property type="match status" value="1"/>
</dbReference>
<comment type="caution">
    <text evidence="7">The sequence shown here is derived from an EMBL/GenBank/DDBJ whole genome shotgun (WGS) entry which is preliminary data.</text>
</comment>
<keyword evidence="8" id="KW-1185">Reference proteome</keyword>
<keyword evidence="4" id="KW-0853">WD repeat</keyword>
<feature type="domain" description="C3H1-type" evidence="6">
    <location>
        <begin position="57"/>
        <end position="85"/>
    </location>
</feature>
<feature type="repeat" description="WD" evidence="4">
    <location>
        <begin position="102"/>
        <end position="143"/>
    </location>
</feature>
<evidence type="ECO:0000256" key="3">
    <source>
        <dbReference type="ARBA" id="ARBA00022833"/>
    </source>
</evidence>
<dbReference type="Pfam" id="PF00400">
    <property type="entry name" value="WD40"/>
    <property type="match status" value="3"/>
</dbReference>
<evidence type="ECO:0000259" key="6">
    <source>
        <dbReference type="PROSITE" id="PS50103"/>
    </source>
</evidence>
<dbReference type="SMART" id="SM00356">
    <property type="entry name" value="ZnF_C3H1"/>
    <property type="match status" value="1"/>
</dbReference>
<dbReference type="PROSITE" id="PS50082">
    <property type="entry name" value="WD_REPEATS_2"/>
    <property type="match status" value="1"/>
</dbReference>
<dbReference type="PANTHER" id="PTHR44489">
    <property type="match status" value="1"/>
</dbReference>
<dbReference type="Gene3D" id="4.10.1000.10">
    <property type="entry name" value="Zinc finger, CCCH-type"/>
    <property type="match status" value="1"/>
</dbReference>